<keyword evidence="1" id="KW-1133">Transmembrane helix</keyword>
<evidence type="ECO:0000256" key="1">
    <source>
        <dbReference type="SAM" id="Phobius"/>
    </source>
</evidence>
<evidence type="ECO:0000313" key="2">
    <source>
        <dbReference type="EMBL" id="MCD7468256.1"/>
    </source>
</evidence>
<feature type="transmembrane region" description="Helical" evidence="1">
    <location>
        <begin position="20"/>
        <end position="39"/>
    </location>
</feature>
<gene>
    <name evidence="2" type="ORF">HAX54_006272</name>
</gene>
<protein>
    <submittedName>
        <fullName evidence="2">Uncharacterized protein</fullName>
    </submittedName>
</protein>
<feature type="non-terminal residue" evidence="2">
    <location>
        <position position="1"/>
    </location>
</feature>
<keyword evidence="3" id="KW-1185">Reference proteome</keyword>
<dbReference type="Proteomes" id="UP000823775">
    <property type="component" value="Unassembled WGS sequence"/>
</dbReference>
<sequence length="54" mass="5878">EGLLLLHPYLAIIDGFIKDRYIYQFLALGVAVLAMGSHVGRSIVGLYGRISGET</sequence>
<keyword evidence="1" id="KW-0812">Transmembrane</keyword>
<name>A0ABS8TBQ1_DATST</name>
<evidence type="ECO:0000313" key="3">
    <source>
        <dbReference type="Proteomes" id="UP000823775"/>
    </source>
</evidence>
<comment type="caution">
    <text evidence="2">The sequence shown here is derived from an EMBL/GenBank/DDBJ whole genome shotgun (WGS) entry which is preliminary data.</text>
</comment>
<proteinExistence type="predicted"/>
<accession>A0ABS8TBQ1</accession>
<dbReference type="EMBL" id="JACEIK010001312">
    <property type="protein sequence ID" value="MCD7468256.1"/>
    <property type="molecule type" value="Genomic_DNA"/>
</dbReference>
<keyword evidence="1" id="KW-0472">Membrane</keyword>
<reference evidence="2 3" key="1">
    <citation type="journal article" date="2021" name="BMC Genomics">
        <title>Datura genome reveals duplications of psychoactive alkaloid biosynthetic genes and high mutation rate following tissue culture.</title>
        <authorList>
            <person name="Rajewski A."/>
            <person name="Carter-House D."/>
            <person name="Stajich J."/>
            <person name="Litt A."/>
        </authorList>
    </citation>
    <scope>NUCLEOTIDE SEQUENCE [LARGE SCALE GENOMIC DNA]</scope>
    <source>
        <strain evidence="2">AR-01</strain>
    </source>
</reference>
<organism evidence="2 3">
    <name type="scientific">Datura stramonium</name>
    <name type="common">Jimsonweed</name>
    <name type="synonym">Common thornapple</name>
    <dbReference type="NCBI Taxonomy" id="4076"/>
    <lineage>
        <taxon>Eukaryota</taxon>
        <taxon>Viridiplantae</taxon>
        <taxon>Streptophyta</taxon>
        <taxon>Embryophyta</taxon>
        <taxon>Tracheophyta</taxon>
        <taxon>Spermatophyta</taxon>
        <taxon>Magnoliopsida</taxon>
        <taxon>eudicotyledons</taxon>
        <taxon>Gunneridae</taxon>
        <taxon>Pentapetalae</taxon>
        <taxon>asterids</taxon>
        <taxon>lamiids</taxon>
        <taxon>Solanales</taxon>
        <taxon>Solanaceae</taxon>
        <taxon>Solanoideae</taxon>
        <taxon>Datureae</taxon>
        <taxon>Datura</taxon>
    </lineage>
</organism>